<proteinExistence type="predicted"/>
<dbReference type="GeneID" id="63769607"/>
<comment type="caution">
    <text evidence="2">The sequence shown here is derived from an EMBL/GenBank/DDBJ whole genome shotgun (WGS) entry which is preliminary data.</text>
</comment>
<evidence type="ECO:0000256" key="1">
    <source>
        <dbReference type="SAM" id="MobiDB-lite"/>
    </source>
</evidence>
<gene>
    <name evidence="2" type="ORF">BCR38DRAFT_112849</name>
</gene>
<feature type="compositionally biased region" description="Polar residues" evidence="1">
    <location>
        <begin position="208"/>
        <end position="226"/>
    </location>
</feature>
<feature type="region of interest" description="Disordered" evidence="1">
    <location>
        <begin position="119"/>
        <end position="391"/>
    </location>
</feature>
<feature type="compositionally biased region" description="Polar residues" evidence="1">
    <location>
        <begin position="137"/>
        <end position="163"/>
    </location>
</feature>
<dbReference type="AlphaFoldDB" id="A0A1Y2DCE1"/>
<name>A0A1Y2DCE1_9PEZI</name>
<dbReference type="RefSeq" id="XP_040710407.1">
    <property type="nucleotide sequence ID" value="XM_040853395.1"/>
</dbReference>
<feature type="compositionally biased region" description="Basic and acidic residues" evidence="1">
    <location>
        <begin position="328"/>
        <end position="338"/>
    </location>
</feature>
<feature type="compositionally biased region" description="Basic and acidic residues" evidence="1">
    <location>
        <begin position="194"/>
        <end position="204"/>
    </location>
</feature>
<keyword evidence="3" id="KW-1185">Reference proteome</keyword>
<dbReference type="Proteomes" id="UP000193689">
    <property type="component" value="Unassembled WGS sequence"/>
</dbReference>
<sequence>METSHSYPDGLPAGHDPSQTETHWMVNWLSESTESPKSLPYSPITPPRSLSTDKQSKYVLDIAPAASSTSYQPAAAHRLQPGRISPQDKEAADMLVAMSQARNMTDPIPIEVPQRLSLFPKYHDGPDNAFKPENPYGTRSNTHRWPQASIPPNSFPESSNTYYVDNDYDSDTTIDRPESPNDVGRVIGPGIEENSSRNESETRWRHSTAISTRGPTKPTIRSTSFRWGQRPSRVRTQTEGREESQVGEYASPQSSPVQSLNLERQQRIIPVSELSDKRQCQGKHAATYKQPDRETGRSGGPGSDNKRRAAGNGIASEALQKQPVNSTIHRDVYNEHPAPKKKRSQLDQLQSSLNPESFEPHYDKTGGRLSRTDGGAVEYHGRRSGLGEAAM</sequence>
<dbReference type="EMBL" id="MCFJ01000021">
    <property type="protein sequence ID" value="ORY56940.1"/>
    <property type="molecule type" value="Genomic_DNA"/>
</dbReference>
<evidence type="ECO:0000313" key="2">
    <source>
        <dbReference type="EMBL" id="ORY56940.1"/>
    </source>
</evidence>
<evidence type="ECO:0000313" key="3">
    <source>
        <dbReference type="Proteomes" id="UP000193689"/>
    </source>
</evidence>
<protein>
    <submittedName>
        <fullName evidence="2">Uncharacterized protein</fullName>
    </submittedName>
</protein>
<reference evidence="2 3" key="1">
    <citation type="submission" date="2016-07" db="EMBL/GenBank/DDBJ databases">
        <title>Pervasive Adenine N6-methylation of Active Genes in Fungi.</title>
        <authorList>
            <consortium name="DOE Joint Genome Institute"/>
            <person name="Mondo S.J."/>
            <person name="Dannebaum R.O."/>
            <person name="Kuo R.C."/>
            <person name="Labutti K."/>
            <person name="Haridas S."/>
            <person name="Kuo A."/>
            <person name="Salamov A."/>
            <person name="Ahrendt S.R."/>
            <person name="Lipzen A."/>
            <person name="Sullivan W."/>
            <person name="Andreopoulos W.B."/>
            <person name="Clum A."/>
            <person name="Lindquist E."/>
            <person name="Daum C."/>
            <person name="Ramamoorthy G.K."/>
            <person name="Gryganskyi A."/>
            <person name="Culley D."/>
            <person name="Magnuson J.K."/>
            <person name="James T.Y."/>
            <person name="O'Malley M.A."/>
            <person name="Stajich J.E."/>
            <person name="Spatafora J.W."/>
            <person name="Visel A."/>
            <person name="Grigoriev I.V."/>
        </authorList>
    </citation>
    <scope>NUCLEOTIDE SEQUENCE [LARGE SCALE GENOMIC DNA]</scope>
    <source>
        <strain evidence="2 3">CBS 129021</strain>
    </source>
</reference>
<dbReference type="InParanoid" id="A0A1Y2DCE1"/>
<organism evidence="2 3">
    <name type="scientific">Pseudomassariella vexata</name>
    <dbReference type="NCBI Taxonomy" id="1141098"/>
    <lineage>
        <taxon>Eukaryota</taxon>
        <taxon>Fungi</taxon>
        <taxon>Dikarya</taxon>
        <taxon>Ascomycota</taxon>
        <taxon>Pezizomycotina</taxon>
        <taxon>Sordariomycetes</taxon>
        <taxon>Xylariomycetidae</taxon>
        <taxon>Amphisphaeriales</taxon>
        <taxon>Pseudomassariaceae</taxon>
        <taxon>Pseudomassariella</taxon>
    </lineage>
</organism>
<feature type="region of interest" description="Disordered" evidence="1">
    <location>
        <begin position="1"/>
        <end position="55"/>
    </location>
</feature>
<accession>A0A1Y2DCE1</accession>
<feature type="compositionally biased region" description="Polar residues" evidence="1">
    <location>
        <begin position="251"/>
        <end position="263"/>
    </location>
</feature>
<feature type="compositionally biased region" description="Polar residues" evidence="1">
    <location>
        <begin position="346"/>
        <end position="355"/>
    </location>
</feature>